<dbReference type="AlphaFoldDB" id="A0A3A1QQ16"/>
<organism evidence="1 2">
    <name type="scientific">Bacillus salacetis</name>
    <dbReference type="NCBI Taxonomy" id="2315464"/>
    <lineage>
        <taxon>Bacteria</taxon>
        <taxon>Bacillati</taxon>
        <taxon>Bacillota</taxon>
        <taxon>Bacilli</taxon>
        <taxon>Bacillales</taxon>
        <taxon>Bacillaceae</taxon>
        <taxon>Bacillus</taxon>
    </lineage>
</organism>
<accession>A0A3A1QQ16</accession>
<sequence length="152" mass="17107">MGYQHYKEILRTTVGQECSLIYCNTLSYNISTGIFELYEPAILRIGRKYIRFEFILENAGADEKEQHILDIQVQDRPFPLPHTQSEFGSIMFKEPISSIGVWAVISEVIIHSDSILESVTGVEMILGNSGSIMFTPNNSYSGCSILFKDSVS</sequence>
<keyword evidence="2" id="KW-1185">Reference proteome</keyword>
<dbReference type="Proteomes" id="UP000265801">
    <property type="component" value="Unassembled WGS sequence"/>
</dbReference>
<protein>
    <submittedName>
        <fullName evidence="1">Uncharacterized protein</fullName>
    </submittedName>
</protein>
<gene>
    <name evidence="1" type="ORF">D3H55_19465</name>
</gene>
<reference evidence="1 2" key="1">
    <citation type="submission" date="2018-09" db="EMBL/GenBank/DDBJ databases">
        <title>Bacillus saliacetes sp. nov., isolated from Thai shrimp paste (Ka-pi).</title>
        <authorList>
            <person name="Daroonpunt R."/>
            <person name="Tanasupawat S."/>
            <person name="Yiamsombut S."/>
        </authorList>
    </citation>
    <scope>NUCLEOTIDE SEQUENCE [LARGE SCALE GENOMIC DNA]</scope>
    <source>
        <strain evidence="1 2">SKP7-4</strain>
    </source>
</reference>
<comment type="caution">
    <text evidence="1">The sequence shown here is derived from an EMBL/GenBank/DDBJ whole genome shotgun (WGS) entry which is preliminary data.</text>
</comment>
<proteinExistence type="predicted"/>
<name>A0A3A1QQ16_9BACI</name>
<evidence type="ECO:0000313" key="2">
    <source>
        <dbReference type="Proteomes" id="UP000265801"/>
    </source>
</evidence>
<dbReference type="EMBL" id="QXIR01000035">
    <property type="protein sequence ID" value="RIW29175.1"/>
    <property type="molecule type" value="Genomic_DNA"/>
</dbReference>
<evidence type="ECO:0000313" key="1">
    <source>
        <dbReference type="EMBL" id="RIW29175.1"/>
    </source>
</evidence>